<dbReference type="InterPro" id="IPR051046">
    <property type="entry name" value="MurCDEF_CellWall_CoF430Synth"/>
</dbReference>
<dbReference type="SUPFAM" id="SSF53623">
    <property type="entry name" value="MurD-like peptide ligases, catalytic domain"/>
    <property type="match status" value="1"/>
</dbReference>
<feature type="domain" description="Mur ligase N-terminal catalytic" evidence="12">
    <location>
        <begin position="29"/>
        <end position="101"/>
    </location>
</feature>
<evidence type="ECO:0000256" key="3">
    <source>
        <dbReference type="ARBA" id="ARBA00022618"/>
    </source>
</evidence>
<dbReference type="NCBIfam" id="TIGR01143">
    <property type="entry name" value="murF"/>
    <property type="match status" value="1"/>
</dbReference>
<evidence type="ECO:0000256" key="11">
    <source>
        <dbReference type="RuleBase" id="RU004136"/>
    </source>
</evidence>
<sequence>MIQATVRELAEWCGAERIGGGSEDDGLRLTGVSTDTRSIREGQLFVPLRGERFDGHEYIQAAKDAGAYAALWDRSVPLPEVELPLLLVKDTLAALQRLATSYLDAVLSARIVAVTGSNGKTTTKDLISSVLMTRYLVHKTEGNYNNHIGLPLTILSAPANTEVLVLEMGMSGFGEISLLSRMAQPDIAVITNIGESHLLQLGTRRNIAKAKLEIADGLQPEGVLVYCGDEPLIAEELAALKLPEGTRRVTFGENTGNDWVARYIRVTADGTQFTAAGQTETAYELPIPGRHNAINAMAAIAVGRLLGVSQEGIATGLKQAKVTGMRIERSAAWNGAVILNDAYNASPTSVRAAIDLVAGLTGYRRKWVVLGDMLELGDSEAGLHGGIGRYLDASKAGGVLLYGSLSRHTWEEASANYDDGQVRHFTDKSALAKALLEQLDGEDLVLVKASRGMKMEEIVTELQKGGRG</sequence>
<feature type="domain" description="Mur ligase C-terminal" evidence="13">
    <location>
        <begin position="326"/>
        <end position="451"/>
    </location>
</feature>
<comment type="pathway">
    <text evidence="10 11">Cell wall biogenesis; peptidoglycan biosynthesis.</text>
</comment>
<dbReference type="Pfam" id="PF02875">
    <property type="entry name" value="Mur_ligase_C"/>
    <property type="match status" value="1"/>
</dbReference>
<evidence type="ECO:0000259" key="12">
    <source>
        <dbReference type="Pfam" id="PF01225"/>
    </source>
</evidence>
<proteinExistence type="inferred from homology"/>
<keyword evidence="3 10" id="KW-0132">Cell division</keyword>
<dbReference type="InterPro" id="IPR035911">
    <property type="entry name" value="MurE/MurF_N"/>
</dbReference>
<dbReference type="InterPro" id="IPR004101">
    <property type="entry name" value="Mur_ligase_C"/>
</dbReference>
<keyword evidence="9 10" id="KW-0961">Cell wall biogenesis/degradation</keyword>
<dbReference type="EC" id="6.3.2.10" evidence="10 11"/>
<comment type="catalytic activity">
    <reaction evidence="10 11">
        <text>D-alanyl-D-alanine + UDP-N-acetyl-alpha-D-muramoyl-L-alanyl-gamma-D-glutamyl-meso-2,6-diaminopimelate + ATP = UDP-N-acetyl-alpha-D-muramoyl-L-alanyl-gamma-D-glutamyl-meso-2,6-diaminopimeloyl-D-alanyl-D-alanine + ADP + phosphate + H(+)</text>
        <dbReference type="Rhea" id="RHEA:28374"/>
        <dbReference type="ChEBI" id="CHEBI:15378"/>
        <dbReference type="ChEBI" id="CHEBI:30616"/>
        <dbReference type="ChEBI" id="CHEBI:43474"/>
        <dbReference type="ChEBI" id="CHEBI:57822"/>
        <dbReference type="ChEBI" id="CHEBI:61386"/>
        <dbReference type="ChEBI" id="CHEBI:83905"/>
        <dbReference type="ChEBI" id="CHEBI:456216"/>
        <dbReference type="EC" id="6.3.2.10"/>
    </reaction>
</comment>
<dbReference type="InterPro" id="IPR036615">
    <property type="entry name" value="Mur_ligase_C_dom_sf"/>
</dbReference>
<evidence type="ECO:0000256" key="7">
    <source>
        <dbReference type="ARBA" id="ARBA00022984"/>
    </source>
</evidence>
<keyword evidence="1 10" id="KW-0963">Cytoplasm</keyword>
<dbReference type="RefSeq" id="WP_204601236.1">
    <property type="nucleotide sequence ID" value="NZ_JBHSED010000040.1"/>
</dbReference>
<evidence type="ECO:0000313" key="16">
    <source>
        <dbReference type="Proteomes" id="UP001595755"/>
    </source>
</evidence>
<dbReference type="InterPro" id="IPR036565">
    <property type="entry name" value="Mur-like_cat_sf"/>
</dbReference>
<evidence type="ECO:0000256" key="10">
    <source>
        <dbReference type="HAMAP-Rule" id="MF_02019"/>
    </source>
</evidence>
<organism evidence="15 16">
    <name type="scientific">Cohnella boryungensis</name>
    <dbReference type="NCBI Taxonomy" id="768479"/>
    <lineage>
        <taxon>Bacteria</taxon>
        <taxon>Bacillati</taxon>
        <taxon>Bacillota</taxon>
        <taxon>Bacilli</taxon>
        <taxon>Bacillales</taxon>
        <taxon>Paenibacillaceae</taxon>
        <taxon>Cohnella</taxon>
    </lineage>
</organism>
<keyword evidence="16" id="KW-1185">Reference proteome</keyword>
<keyword evidence="6 10" id="KW-0133">Cell shape</keyword>
<dbReference type="EMBL" id="JBHSED010000040">
    <property type="protein sequence ID" value="MFC4305642.1"/>
    <property type="molecule type" value="Genomic_DNA"/>
</dbReference>
<evidence type="ECO:0000256" key="9">
    <source>
        <dbReference type="ARBA" id="ARBA00023316"/>
    </source>
</evidence>
<dbReference type="HAMAP" id="MF_02019">
    <property type="entry name" value="MurF"/>
    <property type="match status" value="1"/>
</dbReference>
<evidence type="ECO:0000256" key="5">
    <source>
        <dbReference type="ARBA" id="ARBA00022840"/>
    </source>
</evidence>
<dbReference type="Gene3D" id="3.40.1390.10">
    <property type="entry name" value="MurE/MurF, N-terminal domain"/>
    <property type="match status" value="1"/>
</dbReference>
<dbReference type="Pfam" id="PF08245">
    <property type="entry name" value="Mur_ligase_M"/>
    <property type="match status" value="1"/>
</dbReference>
<dbReference type="InterPro" id="IPR005863">
    <property type="entry name" value="UDP-N-AcMur_synth"/>
</dbReference>
<comment type="similarity">
    <text evidence="10">Belongs to the MurCDEF family. MurF subfamily.</text>
</comment>
<dbReference type="PANTHER" id="PTHR43024:SF1">
    <property type="entry name" value="UDP-N-ACETYLMURAMOYL-TRIPEPTIDE--D-ALANYL-D-ALANINE LIGASE"/>
    <property type="match status" value="1"/>
</dbReference>
<comment type="caution">
    <text evidence="15">The sequence shown here is derived from an EMBL/GenBank/DDBJ whole genome shotgun (WGS) entry which is preliminary data.</text>
</comment>
<evidence type="ECO:0000256" key="1">
    <source>
        <dbReference type="ARBA" id="ARBA00022490"/>
    </source>
</evidence>
<evidence type="ECO:0000256" key="2">
    <source>
        <dbReference type="ARBA" id="ARBA00022598"/>
    </source>
</evidence>
<dbReference type="Gene3D" id="3.40.1190.10">
    <property type="entry name" value="Mur-like, catalytic domain"/>
    <property type="match status" value="1"/>
</dbReference>
<feature type="binding site" evidence="10">
    <location>
        <begin position="116"/>
        <end position="122"/>
    </location>
    <ligand>
        <name>ATP</name>
        <dbReference type="ChEBI" id="CHEBI:30616"/>
    </ligand>
</feature>
<dbReference type="SUPFAM" id="SSF63418">
    <property type="entry name" value="MurE/MurF N-terminal domain"/>
    <property type="match status" value="1"/>
</dbReference>
<dbReference type="SUPFAM" id="SSF53244">
    <property type="entry name" value="MurD-like peptide ligases, peptide-binding domain"/>
    <property type="match status" value="1"/>
</dbReference>
<feature type="domain" description="Mur ligase central" evidence="14">
    <location>
        <begin position="114"/>
        <end position="302"/>
    </location>
</feature>
<dbReference type="InterPro" id="IPR013221">
    <property type="entry name" value="Mur_ligase_cen"/>
</dbReference>
<keyword evidence="8 10" id="KW-0131">Cell cycle</keyword>
<gene>
    <name evidence="10 15" type="primary">murF</name>
    <name evidence="15" type="ORF">ACFO1S_19605</name>
</gene>
<dbReference type="InterPro" id="IPR000713">
    <property type="entry name" value="Mur_ligase_N"/>
</dbReference>
<reference evidence="16" key="1">
    <citation type="journal article" date="2019" name="Int. J. Syst. Evol. Microbiol.">
        <title>The Global Catalogue of Microorganisms (GCM) 10K type strain sequencing project: providing services to taxonomists for standard genome sequencing and annotation.</title>
        <authorList>
            <consortium name="The Broad Institute Genomics Platform"/>
            <consortium name="The Broad Institute Genome Sequencing Center for Infectious Disease"/>
            <person name="Wu L."/>
            <person name="Ma J."/>
        </authorList>
    </citation>
    <scope>NUCLEOTIDE SEQUENCE [LARGE SCALE GENOMIC DNA]</scope>
    <source>
        <strain evidence="16">CGMCC 4.1641</strain>
    </source>
</reference>
<dbReference type="Pfam" id="PF01225">
    <property type="entry name" value="Mur_ligase"/>
    <property type="match status" value="1"/>
</dbReference>
<keyword evidence="2 10" id="KW-0436">Ligase</keyword>
<keyword evidence="7 10" id="KW-0573">Peptidoglycan synthesis</keyword>
<keyword evidence="4 10" id="KW-0547">Nucleotide-binding</keyword>
<keyword evidence="5 10" id="KW-0067">ATP-binding</keyword>
<dbReference type="PANTHER" id="PTHR43024">
    <property type="entry name" value="UDP-N-ACETYLMURAMOYL-TRIPEPTIDE--D-ALANYL-D-ALANINE LIGASE"/>
    <property type="match status" value="1"/>
</dbReference>
<name>A0ABV8SFA5_9BACL</name>
<accession>A0ABV8SFA5</accession>
<dbReference type="GO" id="GO:0047480">
    <property type="term" value="F:UDP-N-acetylmuramoyl-tripeptide-D-alanyl-D-alanine ligase activity"/>
    <property type="evidence" value="ECO:0007669"/>
    <property type="project" value="UniProtKB-EC"/>
</dbReference>
<comment type="subcellular location">
    <subcellularLocation>
        <location evidence="10 11">Cytoplasm</location>
    </subcellularLocation>
</comment>
<evidence type="ECO:0000313" key="15">
    <source>
        <dbReference type="EMBL" id="MFC4305642.1"/>
    </source>
</evidence>
<evidence type="ECO:0000256" key="4">
    <source>
        <dbReference type="ARBA" id="ARBA00022741"/>
    </source>
</evidence>
<dbReference type="Gene3D" id="3.90.190.20">
    <property type="entry name" value="Mur ligase, C-terminal domain"/>
    <property type="match status" value="1"/>
</dbReference>
<evidence type="ECO:0000259" key="14">
    <source>
        <dbReference type="Pfam" id="PF08245"/>
    </source>
</evidence>
<protein>
    <recommendedName>
        <fullName evidence="10 11">UDP-N-acetylmuramoyl-tripeptide--D-alanyl-D-alanine ligase</fullName>
        <ecNumber evidence="10 11">6.3.2.10</ecNumber>
    </recommendedName>
    <alternativeName>
        <fullName evidence="10">D-alanyl-D-alanine-adding enzyme</fullName>
    </alternativeName>
</protein>
<evidence type="ECO:0000256" key="6">
    <source>
        <dbReference type="ARBA" id="ARBA00022960"/>
    </source>
</evidence>
<evidence type="ECO:0000256" key="8">
    <source>
        <dbReference type="ARBA" id="ARBA00023306"/>
    </source>
</evidence>
<dbReference type="Proteomes" id="UP001595755">
    <property type="component" value="Unassembled WGS sequence"/>
</dbReference>
<comment type="function">
    <text evidence="10 11">Involved in cell wall formation. Catalyzes the final step in the synthesis of UDP-N-acetylmuramoyl-pentapeptide, the precursor of murein.</text>
</comment>
<evidence type="ECO:0000259" key="13">
    <source>
        <dbReference type="Pfam" id="PF02875"/>
    </source>
</evidence>